<name>A0ABM1ZR48_AEDAL</name>
<evidence type="ECO:0000313" key="4">
    <source>
        <dbReference type="EnsemblMetazoa" id="AALFPA23_020865.P30811"/>
    </source>
</evidence>
<evidence type="ECO:0000259" key="3">
    <source>
        <dbReference type="PROSITE" id="PS51915"/>
    </source>
</evidence>
<evidence type="ECO:0000256" key="2">
    <source>
        <dbReference type="SAM" id="MobiDB-lite"/>
    </source>
</evidence>
<dbReference type="Gene3D" id="2.20.25.240">
    <property type="match status" value="3"/>
</dbReference>
<feature type="binding site" evidence="1">
    <location>
        <position position="24"/>
    </location>
    <ligand>
        <name>Zn(2+)</name>
        <dbReference type="ChEBI" id="CHEBI:29105"/>
    </ligand>
</feature>
<dbReference type="PROSITE" id="PS51915">
    <property type="entry name" value="ZAD"/>
    <property type="match status" value="1"/>
</dbReference>
<keyword evidence="1" id="KW-0479">Metal-binding</keyword>
<feature type="compositionally biased region" description="Acidic residues" evidence="2">
    <location>
        <begin position="191"/>
        <end position="201"/>
    </location>
</feature>
<feature type="region of interest" description="Disordered" evidence="2">
    <location>
        <begin position="103"/>
        <end position="249"/>
    </location>
</feature>
<dbReference type="GeneID" id="109429297"/>
<feature type="compositionally biased region" description="Polar residues" evidence="2">
    <location>
        <begin position="141"/>
        <end position="151"/>
    </location>
</feature>
<dbReference type="PANTHER" id="PTHR39942">
    <property type="entry name" value="BCDNA.LD26519-RELATED"/>
    <property type="match status" value="1"/>
</dbReference>
<accession>A0ABM1ZR48</accession>
<sequence>MDAARENIAKYATGSQEDNYCRLCFAKAFKLRNVFPYGDDPNNDLYRKVLTLALVNLDHKLEPDCCICFRCITQLEDFSKFQQNCVEYNRLLYRARGQGEPASVPAVESVPQLQSVSSSNSVPSSTRTPRGKGRKDEDPFASSQAADTSSGGREAKRRGKAPKRYSPTEAKSIGRKPGPKVSKRYQQQESSFEEDASDSADDYVPLAKRKLKGLKGRKQKRAVTVSPAAQKPKRSRRAKNVSIDDSDAEMGESKQAKVLTSINFVVYNAGHGSINIMAGGYRYYKYRYYKSGKDDIRYGWQCIESDCPSQMYTSSINTGTIYWRDRYFEHNHPSDNVEQLMDAKEEPMTAEECEEEASHQYELIASGRGRHTYKLMKFSTGREILMYGEHRHRLLTERSDGIKIFGCTTTSCQTVIYVAPDNEMRVYCGALTSTEEAAEQAYRKTSKILRYEGHYFIYSGRKLENRNCTAWNCVMRKSLECLTVIYCTKDDTVITLRNQIKYSHNHPADAFKIVDGMHIVDVKKESYPLESTDYHIAKNTQKTDFVIFEGMRYCIVNTKVDGTKTCRCLETENCGCYIYLLPNGTVIKYSNCNEHSHPIVDPPKSIYEFDYIIETLDVSPINNENNLLRRWYKDYEYTQSNQKQAGFFYYRCVERLSGCGAAFITNEDFTNIRETNEHHNHPSPQTEKEQRKIMITVEGTKDFTMTANSEGHKILKYQGNRYCHFYNHKDGWRVWRCFGGPRCRATVFQDPANGRINDVERFAHAHLKGWPVNYSESEPVTRSKEPDEGSDSRESADWF</sequence>
<feature type="binding site" evidence="1">
    <location>
        <position position="21"/>
    </location>
    <ligand>
        <name>Zn(2+)</name>
        <dbReference type="ChEBI" id="CHEBI:29105"/>
    </ligand>
</feature>
<keyword evidence="1" id="KW-0863">Zinc-finger</keyword>
<reference evidence="4" key="2">
    <citation type="submission" date="2025-05" db="UniProtKB">
        <authorList>
            <consortium name="EnsemblMetazoa"/>
        </authorList>
    </citation>
    <scope>IDENTIFICATION</scope>
    <source>
        <strain evidence="4">Foshan</strain>
    </source>
</reference>
<feature type="region of interest" description="Disordered" evidence="2">
    <location>
        <begin position="774"/>
        <end position="799"/>
    </location>
</feature>
<keyword evidence="5" id="KW-1185">Reference proteome</keyword>
<dbReference type="PANTHER" id="PTHR39942:SF1">
    <property type="entry name" value="BCDNA.LD26519-RELATED"/>
    <property type="match status" value="1"/>
</dbReference>
<reference evidence="5" key="1">
    <citation type="journal article" date="2015" name="Proc. Natl. Acad. Sci. U.S.A.">
        <title>Genome sequence of the Asian Tiger mosquito, Aedes albopictus, reveals insights into its biology, genetics, and evolution.</title>
        <authorList>
            <person name="Chen X.G."/>
            <person name="Jiang X."/>
            <person name="Gu J."/>
            <person name="Xu M."/>
            <person name="Wu Y."/>
            <person name="Deng Y."/>
            <person name="Zhang C."/>
            <person name="Bonizzoni M."/>
            <person name="Dermauw W."/>
            <person name="Vontas J."/>
            <person name="Armbruster P."/>
            <person name="Huang X."/>
            <person name="Yang Y."/>
            <person name="Zhang H."/>
            <person name="He W."/>
            <person name="Peng H."/>
            <person name="Liu Y."/>
            <person name="Wu K."/>
            <person name="Chen J."/>
            <person name="Lirakis M."/>
            <person name="Topalis P."/>
            <person name="Van Leeuwen T."/>
            <person name="Hall A.B."/>
            <person name="Jiang X."/>
            <person name="Thorpe C."/>
            <person name="Mueller R.L."/>
            <person name="Sun C."/>
            <person name="Waterhouse R.M."/>
            <person name="Yan G."/>
            <person name="Tu Z.J."/>
            <person name="Fang X."/>
            <person name="James A.A."/>
        </authorList>
    </citation>
    <scope>NUCLEOTIDE SEQUENCE [LARGE SCALE GENOMIC DNA]</scope>
    <source>
        <strain evidence="5">Foshan</strain>
    </source>
</reference>
<feature type="compositionally biased region" description="Basic and acidic residues" evidence="2">
    <location>
        <begin position="779"/>
        <end position="799"/>
    </location>
</feature>
<feature type="binding site" evidence="1">
    <location>
        <position position="68"/>
    </location>
    <ligand>
        <name>Zn(2+)</name>
        <dbReference type="ChEBI" id="CHEBI:29105"/>
    </ligand>
</feature>
<feature type="binding site" evidence="1">
    <location>
        <position position="71"/>
    </location>
    <ligand>
        <name>Zn(2+)</name>
        <dbReference type="ChEBI" id="CHEBI:29105"/>
    </ligand>
</feature>
<feature type="compositionally biased region" description="Low complexity" evidence="2">
    <location>
        <begin position="107"/>
        <end position="125"/>
    </location>
</feature>
<dbReference type="EnsemblMetazoa" id="AALFPA23_020865.R30811">
    <property type="protein sequence ID" value="AALFPA23_020865.P30811"/>
    <property type="gene ID" value="AALFPA23_020865"/>
</dbReference>
<dbReference type="InterPro" id="IPR012934">
    <property type="entry name" value="Znf_AD"/>
</dbReference>
<protein>
    <recommendedName>
        <fullName evidence="3">ZAD domain-containing protein</fullName>
    </recommendedName>
</protein>
<dbReference type="Proteomes" id="UP000069940">
    <property type="component" value="Unassembled WGS sequence"/>
</dbReference>
<organism evidence="4 5">
    <name type="scientific">Aedes albopictus</name>
    <name type="common">Asian tiger mosquito</name>
    <name type="synonym">Stegomyia albopicta</name>
    <dbReference type="NCBI Taxonomy" id="7160"/>
    <lineage>
        <taxon>Eukaryota</taxon>
        <taxon>Metazoa</taxon>
        <taxon>Ecdysozoa</taxon>
        <taxon>Arthropoda</taxon>
        <taxon>Hexapoda</taxon>
        <taxon>Insecta</taxon>
        <taxon>Pterygota</taxon>
        <taxon>Neoptera</taxon>
        <taxon>Endopterygota</taxon>
        <taxon>Diptera</taxon>
        <taxon>Nematocera</taxon>
        <taxon>Culicoidea</taxon>
        <taxon>Culicidae</taxon>
        <taxon>Culicinae</taxon>
        <taxon>Aedini</taxon>
        <taxon>Aedes</taxon>
        <taxon>Stegomyia</taxon>
    </lineage>
</organism>
<proteinExistence type="predicted"/>
<evidence type="ECO:0000256" key="1">
    <source>
        <dbReference type="PROSITE-ProRule" id="PRU01263"/>
    </source>
</evidence>
<dbReference type="Gene3D" id="3.40.1800.20">
    <property type="match status" value="1"/>
</dbReference>
<dbReference type="Pfam" id="PF07776">
    <property type="entry name" value="zf-AD"/>
    <property type="match status" value="1"/>
</dbReference>
<dbReference type="RefSeq" id="XP_019560735.2">
    <property type="nucleotide sequence ID" value="XM_019705190.3"/>
</dbReference>
<feature type="domain" description="ZAD" evidence="3">
    <location>
        <begin position="19"/>
        <end position="95"/>
    </location>
</feature>
<dbReference type="SMART" id="SM00868">
    <property type="entry name" value="zf-AD"/>
    <property type="match status" value="1"/>
</dbReference>
<feature type="compositionally biased region" description="Basic residues" evidence="2">
    <location>
        <begin position="173"/>
        <end position="183"/>
    </location>
</feature>
<evidence type="ECO:0000313" key="5">
    <source>
        <dbReference type="Proteomes" id="UP000069940"/>
    </source>
</evidence>
<dbReference type="SUPFAM" id="SSF57716">
    <property type="entry name" value="Glucocorticoid receptor-like (DNA-binding domain)"/>
    <property type="match status" value="1"/>
</dbReference>
<feature type="compositionally biased region" description="Basic residues" evidence="2">
    <location>
        <begin position="207"/>
        <end position="221"/>
    </location>
</feature>
<keyword evidence="1" id="KW-0862">Zinc</keyword>